<dbReference type="EMBL" id="JAHCMY010000003">
    <property type="protein sequence ID" value="MBS9523781.1"/>
    <property type="molecule type" value="Genomic_DNA"/>
</dbReference>
<organism evidence="1 2">
    <name type="scientific">Litoribacter ruber</name>
    <dbReference type="NCBI Taxonomy" id="702568"/>
    <lineage>
        <taxon>Bacteria</taxon>
        <taxon>Pseudomonadati</taxon>
        <taxon>Bacteroidota</taxon>
        <taxon>Cytophagia</taxon>
        <taxon>Cytophagales</taxon>
        <taxon>Cyclobacteriaceae</taxon>
        <taxon>Litoribacter</taxon>
    </lineage>
</organism>
<evidence type="ECO:0000313" key="1">
    <source>
        <dbReference type="EMBL" id="MBS9523781.1"/>
    </source>
</evidence>
<protein>
    <submittedName>
        <fullName evidence="1">Uncharacterized protein</fullName>
    </submittedName>
</protein>
<comment type="caution">
    <text evidence="1">The sequence shown here is derived from an EMBL/GenBank/DDBJ whole genome shotgun (WGS) entry which is preliminary data.</text>
</comment>
<dbReference type="AlphaFoldDB" id="A0AAP2CIA3"/>
<sequence length="192" mass="22171">MDVEKLAENKVIPEEIKEVTLRALAHYPELEDVEIHFELLDNIKGNVMQAQPKFGSLLFNSKANRKYRIKISRQLELDDEWLPIEEVPDNVLLGWIGHELGHVMDYIDRSRFGMIVFGVRYVTSNNFVTKAEITADSHAIASGLGNYLVDTKNFILSNDRLPEDYRNKIRELYMSPGEIMTLVEVEEEEDDT</sequence>
<dbReference type="Proteomes" id="UP001319104">
    <property type="component" value="Unassembled WGS sequence"/>
</dbReference>
<name>A0AAP2CIA3_9BACT</name>
<keyword evidence="2" id="KW-1185">Reference proteome</keyword>
<proteinExistence type="predicted"/>
<gene>
    <name evidence="1" type="ORF">KI659_07085</name>
</gene>
<accession>A0AAP2CIA3</accession>
<reference evidence="1 2" key="1">
    <citation type="submission" date="2021-05" db="EMBL/GenBank/DDBJ databases">
        <authorList>
            <person name="Zhang Z.D."/>
            <person name="Osman G."/>
        </authorList>
    </citation>
    <scope>NUCLEOTIDE SEQUENCE [LARGE SCALE GENOMIC DNA]</scope>
    <source>
        <strain evidence="1 2">KCTC 32217</strain>
    </source>
</reference>
<evidence type="ECO:0000313" key="2">
    <source>
        <dbReference type="Proteomes" id="UP001319104"/>
    </source>
</evidence>